<organism evidence="1 2">
    <name type="scientific">Christiangramia lutea</name>
    <dbReference type="NCBI Taxonomy" id="1607951"/>
    <lineage>
        <taxon>Bacteria</taxon>
        <taxon>Pseudomonadati</taxon>
        <taxon>Bacteroidota</taxon>
        <taxon>Flavobacteriia</taxon>
        <taxon>Flavobacteriales</taxon>
        <taxon>Flavobacteriaceae</taxon>
        <taxon>Christiangramia</taxon>
    </lineage>
</organism>
<dbReference type="AlphaFoldDB" id="A0A9X2A936"/>
<dbReference type="EMBL" id="JAKVTV010000002">
    <property type="protein sequence ID" value="MCH4823209.1"/>
    <property type="molecule type" value="Genomic_DNA"/>
</dbReference>
<reference evidence="1" key="1">
    <citation type="submission" date="2022-03" db="EMBL/GenBank/DDBJ databases">
        <title>Gramella crocea sp. nov., isolated from activated sludge of a seafood processing plant.</title>
        <authorList>
            <person name="Zhang X."/>
        </authorList>
    </citation>
    <scope>NUCLEOTIDE SEQUENCE</scope>
    <source>
        <strain evidence="1">YJ019</strain>
    </source>
</reference>
<evidence type="ECO:0000313" key="2">
    <source>
        <dbReference type="Proteomes" id="UP001139226"/>
    </source>
</evidence>
<accession>A0A9X2A936</accession>
<proteinExistence type="predicted"/>
<sequence>MINKRAILSPNSEFERREELLRLSNCELSEKEKEILRACDTEDHESIGMIGCLLAEENRKNSIRLLIATRNRSNLALAEKAKNLLGDIDEQEMIESLSEVFLLESDSLSPYEDKLLFILFGYLKSSTYSTS</sequence>
<name>A0A9X2A936_9FLAO</name>
<gene>
    <name evidence="1" type="ORF">ML462_08480</name>
</gene>
<dbReference type="RefSeq" id="WP_240713373.1">
    <property type="nucleotide sequence ID" value="NZ_JAKVTV010000002.1"/>
</dbReference>
<protein>
    <submittedName>
        <fullName evidence="1">Uncharacterized protein</fullName>
    </submittedName>
</protein>
<dbReference type="Proteomes" id="UP001139226">
    <property type="component" value="Unassembled WGS sequence"/>
</dbReference>
<evidence type="ECO:0000313" key="1">
    <source>
        <dbReference type="EMBL" id="MCH4823209.1"/>
    </source>
</evidence>
<keyword evidence="2" id="KW-1185">Reference proteome</keyword>
<comment type="caution">
    <text evidence="1">The sequence shown here is derived from an EMBL/GenBank/DDBJ whole genome shotgun (WGS) entry which is preliminary data.</text>
</comment>